<dbReference type="CDD" id="cd12912">
    <property type="entry name" value="PDC2_MCP_like"/>
    <property type="match status" value="1"/>
</dbReference>
<dbReference type="Gene3D" id="3.30.450.20">
    <property type="entry name" value="PAS domain"/>
    <property type="match status" value="1"/>
</dbReference>
<keyword evidence="6 8" id="KW-0472">Membrane</keyword>
<keyword evidence="4 8" id="KW-0812">Transmembrane</keyword>
<dbReference type="InterPro" id="IPR029787">
    <property type="entry name" value="Nucleotide_cyclase"/>
</dbReference>
<comment type="catalytic activity">
    <reaction evidence="7">
        <text>2 GTP = 3',3'-c-di-GMP + 2 diphosphate</text>
        <dbReference type="Rhea" id="RHEA:24898"/>
        <dbReference type="ChEBI" id="CHEBI:33019"/>
        <dbReference type="ChEBI" id="CHEBI:37565"/>
        <dbReference type="ChEBI" id="CHEBI:58805"/>
        <dbReference type="EC" id="2.7.7.65"/>
    </reaction>
</comment>
<evidence type="ECO:0000313" key="10">
    <source>
        <dbReference type="EMBL" id="BDQ38410.1"/>
    </source>
</evidence>
<dbReference type="InterPro" id="IPR043128">
    <property type="entry name" value="Rev_trsase/Diguanyl_cyclase"/>
</dbReference>
<evidence type="ECO:0000256" key="8">
    <source>
        <dbReference type="SAM" id="Phobius"/>
    </source>
</evidence>
<dbReference type="InterPro" id="IPR033479">
    <property type="entry name" value="dCache_1"/>
</dbReference>
<evidence type="ECO:0000256" key="4">
    <source>
        <dbReference type="ARBA" id="ARBA00022692"/>
    </source>
</evidence>
<sequence length="472" mass="53457">MSIKSKLILALSFILVSAFLATSLVNYVFTRRAIRAELLHSSLPLTGKNIYSEIQAVMMRPLLVSSSMANDTFLKNWVTDGERDIGQITNYLKKIQEKYGFISTFFVSSATDAYYSQEGILKEIGPRDPHDIWFYAFRRSGKEFDLDVDTNEVENNKLTIFVNFRVEDNNGRFIGVAGVGLNIEHAAELLKKSKKKYNRKIYLVDQDGLVQVHHDKRLIEKHSIAKAGGIRDLASKILTKREKSLSLEYNWDDTHYLLSTQYIPELNWYLIVEQSEDDALISARDNLVRTIIIGICTSLLIIVLCTFTVNHFQGRLERLAQTDPLTGVANRRALEIYFQQATYKTKRYGEQLSTIILDLNKFKDVNDKHGHLKGDEVLKCVASTVGETIRPTDILARWGGDEFIIFLTGNIDDAGALAERALTAVAKSSEDLPITFSYGLAQYEEGEDLLSITMRADKDLYRSKKHNGSGEL</sequence>
<dbReference type="EMBL" id="AP026709">
    <property type="protein sequence ID" value="BDQ38410.1"/>
    <property type="molecule type" value="Genomic_DNA"/>
</dbReference>
<organism evidence="10 11">
    <name type="scientific">Pseudodesulfovibrio nedwellii</name>
    <dbReference type="NCBI Taxonomy" id="2973072"/>
    <lineage>
        <taxon>Bacteria</taxon>
        <taxon>Pseudomonadati</taxon>
        <taxon>Thermodesulfobacteriota</taxon>
        <taxon>Desulfovibrionia</taxon>
        <taxon>Desulfovibrionales</taxon>
        <taxon>Desulfovibrionaceae</taxon>
    </lineage>
</organism>
<feature type="transmembrane region" description="Helical" evidence="8">
    <location>
        <begin position="287"/>
        <end position="309"/>
    </location>
</feature>
<dbReference type="Pfam" id="PF02743">
    <property type="entry name" value="dCache_1"/>
    <property type="match status" value="1"/>
</dbReference>
<feature type="domain" description="GGDEF" evidence="9">
    <location>
        <begin position="350"/>
        <end position="472"/>
    </location>
</feature>
<evidence type="ECO:0000256" key="5">
    <source>
        <dbReference type="ARBA" id="ARBA00022989"/>
    </source>
</evidence>
<keyword evidence="11" id="KW-1185">Reference proteome</keyword>
<dbReference type="RefSeq" id="WP_281760908.1">
    <property type="nucleotide sequence ID" value="NZ_AP026709.1"/>
</dbReference>
<dbReference type="NCBIfam" id="TIGR00254">
    <property type="entry name" value="GGDEF"/>
    <property type="match status" value="1"/>
</dbReference>
<name>A0ABM8B426_9BACT</name>
<dbReference type="CDD" id="cd01949">
    <property type="entry name" value="GGDEF"/>
    <property type="match status" value="1"/>
</dbReference>
<proteinExistence type="predicted"/>
<evidence type="ECO:0000259" key="9">
    <source>
        <dbReference type="PROSITE" id="PS50887"/>
    </source>
</evidence>
<keyword evidence="3" id="KW-1003">Cell membrane</keyword>
<protein>
    <recommendedName>
        <fullName evidence="2">diguanylate cyclase</fullName>
        <ecNumber evidence="2">2.7.7.65</ecNumber>
    </recommendedName>
</protein>
<evidence type="ECO:0000256" key="1">
    <source>
        <dbReference type="ARBA" id="ARBA00004651"/>
    </source>
</evidence>
<gene>
    <name evidence="10" type="ORF">SYK_27700</name>
</gene>
<dbReference type="InterPro" id="IPR050469">
    <property type="entry name" value="Diguanylate_Cyclase"/>
</dbReference>
<dbReference type="PROSITE" id="PS50887">
    <property type="entry name" value="GGDEF"/>
    <property type="match status" value="1"/>
</dbReference>
<evidence type="ECO:0000256" key="2">
    <source>
        <dbReference type="ARBA" id="ARBA00012528"/>
    </source>
</evidence>
<dbReference type="Pfam" id="PF00990">
    <property type="entry name" value="GGDEF"/>
    <property type="match status" value="1"/>
</dbReference>
<dbReference type="PANTHER" id="PTHR45138">
    <property type="entry name" value="REGULATORY COMPONENTS OF SENSORY TRANSDUCTION SYSTEM"/>
    <property type="match status" value="1"/>
</dbReference>
<keyword evidence="5 8" id="KW-1133">Transmembrane helix</keyword>
<evidence type="ECO:0000256" key="3">
    <source>
        <dbReference type="ARBA" id="ARBA00022475"/>
    </source>
</evidence>
<dbReference type="SUPFAM" id="SSF55073">
    <property type="entry name" value="Nucleotide cyclase"/>
    <property type="match status" value="1"/>
</dbReference>
<dbReference type="SMART" id="SM00267">
    <property type="entry name" value="GGDEF"/>
    <property type="match status" value="1"/>
</dbReference>
<evidence type="ECO:0000313" key="11">
    <source>
        <dbReference type="Proteomes" id="UP001317742"/>
    </source>
</evidence>
<comment type="subcellular location">
    <subcellularLocation>
        <location evidence="1">Cell membrane</location>
        <topology evidence="1">Multi-pass membrane protein</topology>
    </subcellularLocation>
</comment>
<reference evidence="10 11" key="1">
    <citation type="submission" date="2022-08" db="EMBL/GenBank/DDBJ databases">
        <title>Genome Sequence of the sulphate-reducing bacterium, Pseudodesulfovibrio sp. SYK.</title>
        <authorList>
            <person name="Kondo R."/>
            <person name="Kataoka T."/>
        </authorList>
    </citation>
    <scope>NUCLEOTIDE SEQUENCE [LARGE SCALE GENOMIC DNA]</scope>
    <source>
        <strain evidence="10 11">SYK</strain>
    </source>
</reference>
<dbReference type="PANTHER" id="PTHR45138:SF9">
    <property type="entry name" value="DIGUANYLATE CYCLASE DGCM-RELATED"/>
    <property type="match status" value="1"/>
</dbReference>
<dbReference type="Gene3D" id="3.30.70.270">
    <property type="match status" value="1"/>
</dbReference>
<dbReference type="InterPro" id="IPR000160">
    <property type="entry name" value="GGDEF_dom"/>
</dbReference>
<evidence type="ECO:0000256" key="6">
    <source>
        <dbReference type="ARBA" id="ARBA00023136"/>
    </source>
</evidence>
<evidence type="ECO:0000256" key="7">
    <source>
        <dbReference type="ARBA" id="ARBA00034247"/>
    </source>
</evidence>
<accession>A0ABM8B426</accession>
<dbReference type="EC" id="2.7.7.65" evidence="2"/>
<dbReference type="CDD" id="cd18773">
    <property type="entry name" value="PDC1_HK_sensor"/>
    <property type="match status" value="1"/>
</dbReference>
<dbReference type="Proteomes" id="UP001317742">
    <property type="component" value="Chromosome"/>
</dbReference>